<evidence type="ECO:0000256" key="4">
    <source>
        <dbReference type="ARBA" id="ARBA00022842"/>
    </source>
</evidence>
<comment type="cofactor">
    <cofactor evidence="1">
        <name>Mg(2+)</name>
        <dbReference type="ChEBI" id="CHEBI:18420"/>
    </cofactor>
</comment>
<dbReference type="GO" id="GO:0000298">
    <property type="term" value="F:endopolyphosphatase activity"/>
    <property type="evidence" value="ECO:0007669"/>
    <property type="project" value="TreeGrafter"/>
</dbReference>
<evidence type="ECO:0000259" key="5">
    <source>
        <dbReference type="PROSITE" id="PS51462"/>
    </source>
</evidence>
<dbReference type="InterPro" id="IPR015797">
    <property type="entry name" value="NUDIX_hydrolase-like_dom_sf"/>
</dbReference>
<dbReference type="GO" id="GO:0034432">
    <property type="term" value="F:bis(5'-adenosyl)-pentaphosphatase activity"/>
    <property type="evidence" value="ECO:0007669"/>
    <property type="project" value="TreeGrafter"/>
</dbReference>
<evidence type="ECO:0000256" key="1">
    <source>
        <dbReference type="ARBA" id="ARBA00001946"/>
    </source>
</evidence>
<dbReference type="InterPro" id="IPR047198">
    <property type="entry name" value="DDP-like_NUDIX"/>
</dbReference>
<dbReference type="RefSeq" id="WP_211783575.1">
    <property type="nucleotide sequence ID" value="NZ_CP047289.1"/>
</dbReference>
<keyword evidence="2" id="KW-0479">Metal-binding</keyword>
<gene>
    <name evidence="6" type="ORF">GR316_08790</name>
</gene>
<protein>
    <submittedName>
        <fullName evidence="6">NUDIX domain-containing protein</fullName>
    </submittedName>
</protein>
<dbReference type="Proteomes" id="UP000679284">
    <property type="component" value="Chromosome"/>
</dbReference>
<dbReference type="PANTHER" id="PTHR12629:SF0">
    <property type="entry name" value="DIPHOSPHOINOSITOL-POLYPHOSPHATE DIPHOSPHATASE"/>
    <property type="match status" value="1"/>
</dbReference>
<organism evidence="6 7">
    <name type="scientific">Falsirhodobacter algicola</name>
    <dbReference type="NCBI Taxonomy" id="2692330"/>
    <lineage>
        <taxon>Bacteria</taxon>
        <taxon>Pseudomonadati</taxon>
        <taxon>Pseudomonadota</taxon>
        <taxon>Alphaproteobacteria</taxon>
        <taxon>Rhodobacterales</taxon>
        <taxon>Paracoccaceae</taxon>
        <taxon>Falsirhodobacter</taxon>
    </lineage>
</organism>
<evidence type="ECO:0000256" key="3">
    <source>
        <dbReference type="ARBA" id="ARBA00022801"/>
    </source>
</evidence>
<dbReference type="InterPro" id="IPR000086">
    <property type="entry name" value="NUDIX_hydrolase_dom"/>
</dbReference>
<dbReference type="GO" id="GO:1901907">
    <property type="term" value="P:diadenosine pentaphosphate catabolic process"/>
    <property type="evidence" value="ECO:0007669"/>
    <property type="project" value="TreeGrafter"/>
</dbReference>
<evidence type="ECO:0000313" key="6">
    <source>
        <dbReference type="EMBL" id="QUS36354.1"/>
    </source>
</evidence>
<dbReference type="AlphaFoldDB" id="A0A8J8MTT6"/>
<dbReference type="GO" id="GO:0071543">
    <property type="term" value="P:diphosphoinositol polyphosphate metabolic process"/>
    <property type="evidence" value="ECO:0007669"/>
    <property type="project" value="TreeGrafter"/>
</dbReference>
<name>A0A8J8MTT6_9RHOB</name>
<dbReference type="SUPFAM" id="SSF55811">
    <property type="entry name" value="Nudix"/>
    <property type="match status" value="1"/>
</dbReference>
<dbReference type="Pfam" id="PF00293">
    <property type="entry name" value="NUDIX"/>
    <property type="match status" value="1"/>
</dbReference>
<keyword evidence="4" id="KW-0460">Magnesium</keyword>
<dbReference type="EMBL" id="CP047289">
    <property type="protein sequence ID" value="QUS36354.1"/>
    <property type="molecule type" value="Genomic_DNA"/>
</dbReference>
<proteinExistence type="predicted"/>
<dbReference type="CDD" id="cd04666">
    <property type="entry name" value="NUDIX_DIPP2_like_Nudt4"/>
    <property type="match status" value="1"/>
</dbReference>
<dbReference type="PANTHER" id="PTHR12629">
    <property type="entry name" value="DIPHOSPHOINOSITOL POLYPHOSPHATE PHOSPHOHYDROLASE"/>
    <property type="match status" value="1"/>
</dbReference>
<dbReference type="GO" id="GO:0046872">
    <property type="term" value="F:metal ion binding"/>
    <property type="evidence" value="ECO:0007669"/>
    <property type="project" value="UniProtKB-KW"/>
</dbReference>
<feature type="domain" description="Nudix hydrolase" evidence="5">
    <location>
        <begin position="17"/>
        <end position="150"/>
    </location>
</feature>
<dbReference type="GO" id="GO:0008486">
    <property type="term" value="F:diphosphoinositol-polyphosphate diphosphatase activity"/>
    <property type="evidence" value="ECO:0007669"/>
    <property type="project" value="TreeGrafter"/>
</dbReference>
<accession>A0A8J8MTT6</accession>
<keyword evidence="7" id="KW-1185">Reference proteome</keyword>
<dbReference type="GO" id="GO:1901909">
    <property type="term" value="P:diadenosine hexaphosphate catabolic process"/>
    <property type="evidence" value="ECO:0007669"/>
    <property type="project" value="TreeGrafter"/>
</dbReference>
<dbReference type="GO" id="GO:0034431">
    <property type="term" value="F:bis(5'-adenosyl)-hexaphosphatase activity"/>
    <property type="evidence" value="ECO:0007669"/>
    <property type="project" value="TreeGrafter"/>
</dbReference>
<dbReference type="Gene3D" id="3.90.79.10">
    <property type="entry name" value="Nucleoside Triphosphate Pyrophosphohydrolase"/>
    <property type="match status" value="1"/>
</dbReference>
<dbReference type="GO" id="GO:0005737">
    <property type="term" value="C:cytoplasm"/>
    <property type="evidence" value="ECO:0007669"/>
    <property type="project" value="TreeGrafter"/>
</dbReference>
<keyword evidence="3" id="KW-0378">Hydrolase</keyword>
<dbReference type="KEGG" id="fap:GR316_08790"/>
<dbReference type="GO" id="GO:1901911">
    <property type="term" value="P:adenosine 5'-(hexahydrogen pentaphosphate) catabolic process"/>
    <property type="evidence" value="ECO:0007669"/>
    <property type="project" value="TreeGrafter"/>
</dbReference>
<reference evidence="6" key="1">
    <citation type="submission" date="2020-01" db="EMBL/GenBank/DDBJ databases">
        <authorList>
            <person name="Yang Y."/>
            <person name="Kwon Y.M."/>
        </authorList>
    </citation>
    <scope>NUCLEOTIDE SEQUENCE</scope>
    <source>
        <strain evidence="6">PG104</strain>
    </source>
</reference>
<evidence type="ECO:0000256" key="2">
    <source>
        <dbReference type="ARBA" id="ARBA00022723"/>
    </source>
</evidence>
<sequence length="157" mass="17636">MLRQIWTDFIAPILRRPSRFQVAALCWREAETGIEVLLISSRETKRWILPKGWPKAGRDSAGTALEEAWEEAGIVEIEPRPERIGQYSYHKRLEGGVPVHTLVDVYAIHVSQLADAFPEAGQRERAWFPPEQAATLVQEPDLAALLRTCPGLITAPS</sequence>
<evidence type="ECO:0000313" key="7">
    <source>
        <dbReference type="Proteomes" id="UP000679284"/>
    </source>
</evidence>
<dbReference type="PROSITE" id="PS51462">
    <property type="entry name" value="NUDIX"/>
    <property type="match status" value="1"/>
</dbReference>